<dbReference type="EMBL" id="JBBNAG010000001">
    <property type="protein sequence ID" value="KAK9166749.1"/>
    <property type="molecule type" value="Genomic_DNA"/>
</dbReference>
<dbReference type="AlphaFoldDB" id="A0AAP0Q5J3"/>
<comment type="caution">
    <text evidence="1">The sequence shown here is derived from an EMBL/GenBank/DDBJ whole genome shotgun (WGS) entry which is preliminary data.</text>
</comment>
<dbReference type="Proteomes" id="UP001419268">
    <property type="component" value="Unassembled WGS sequence"/>
</dbReference>
<accession>A0AAP0Q5J3</accession>
<evidence type="ECO:0000313" key="2">
    <source>
        <dbReference type="Proteomes" id="UP001419268"/>
    </source>
</evidence>
<gene>
    <name evidence="1" type="ORF">Scep_001940</name>
</gene>
<protein>
    <submittedName>
        <fullName evidence="1">Uncharacterized protein</fullName>
    </submittedName>
</protein>
<proteinExistence type="predicted"/>
<keyword evidence="2" id="KW-1185">Reference proteome</keyword>
<organism evidence="1 2">
    <name type="scientific">Stephania cephalantha</name>
    <dbReference type="NCBI Taxonomy" id="152367"/>
    <lineage>
        <taxon>Eukaryota</taxon>
        <taxon>Viridiplantae</taxon>
        <taxon>Streptophyta</taxon>
        <taxon>Embryophyta</taxon>
        <taxon>Tracheophyta</taxon>
        <taxon>Spermatophyta</taxon>
        <taxon>Magnoliopsida</taxon>
        <taxon>Ranunculales</taxon>
        <taxon>Menispermaceae</taxon>
        <taxon>Menispermoideae</taxon>
        <taxon>Cissampelideae</taxon>
        <taxon>Stephania</taxon>
    </lineage>
</organism>
<evidence type="ECO:0000313" key="1">
    <source>
        <dbReference type="EMBL" id="KAK9166749.1"/>
    </source>
</evidence>
<reference evidence="1 2" key="1">
    <citation type="submission" date="2024-01" db="EMBL/GenBank/DDBJ databases">
        <title>Genome assemblies of Stephania.</title>
        <authorList>
            <person name="Yang L."/>
        </authorList>
    </citation>
    <scope>NUCLEOTIDE SEQUENCE [LARGE SCALE GENOMIC DNA]</scope>
    <source>
        <strain evidence="1">JXDWG</strain>
        <tissue evidence="1">Leaf</tissue>
    </source>
</reference>
<name>A0AAP0Q5J3_9MAGN</name>
<sequence>MNSLVYVMTNLKLREQYKKRPTISDPLCFEDVDSDEEWILDDIQVNASEDSSNANIYINNDTGSFNLNDEIEAENIQNLNVGQEQQTNKI</sequence>